<sequence>MSRLAAPLAIITTRGPDGRPWGFTASSVASMSLDPPLVVVGVAHTSSCYGALAKAEGFAVNLLGDQHRELARRFAEHGADRFAGREFEACPVTELPCLSDANAVFKCRTAERITIGDHDLLVGELIAVRLDSVTRPLLWYRRDFHVPG</sequence>
<dbReference type="Proteomes" id="UP000730482">
    <property type="component" value="Unassembled WGS sequence"/>
</dbReference>
<accession>A0ABS5KTR6</accession>
<dbReference type="Pfam" id="PF01613">
    <property type="entry name" value="Flavin_Reduct"/>
    <property type="match status" value="1"/>
</dbReference>
<feature type="domain" description="Flavin reductase like" evidence="2">
    <location>
        <begin position="1"/>
        <end position="146"/>
    </location>
</feature>
<evidence type="ECO:0000259" key="2">
    <source>
        <dbReference type="SMART" id="SM00903"/>
    </source>
</evidence>
<organism evidence="3 4">
    <name type="scientific">Catenulispora pinistramenti</name>
    <dbReference type="NCBI Taxonomy" id="2705254"/>
    <lineage>
        <taxon>Bacteria</taxon>
        <taxon>Bacillati</taxon>
        <taxon>Actinomycetota</taxon>
        <taxon>Actinomycetes</taxon>
        <taxon>Catenulisporales</taxon>
        <taxon>Catenulisporaceae</taxon>
        <taxon>Catenulispora</taxon>
    </lineage>
</organism>
<dbReference type="EMBL" id="JAAFYZ010000071">
    <property type="protein sequence ID" value="MBS2549390.1"/>
    <property type="molecule type" value="Genomic_DNA"/>
</dbReference>
<evidence type="ECO:0000313" key="4">
    <source>
        <dbReference type="Proteomes" id="UP000730482"/>
    </source>
</evidence>
<proteinExistence type="predicted"/>
<dbReference type="SUPFAM" id="SSF50475">
    <property type="entry name" value="FMN-binding split barrel"/>
    <property type="match status" value="1"/>
</dbReference>
<keyword evidence="4" id="KW-1185">Reference proteome</keyword>
<gene>
    <name evidence="3" type="ORF">KGQ19_21235</name>
</gene>
<dbReference type="InterPro" id="IPR050268">
    <property type="entry name" value="NADH-dep_flavin_reductase"/>
</dbReference>
<dbReference type="PANTHER" id="PTHR30466">
    <property type="entry name" value="FLAVIN REDUCTASE"/>
    <property type="match status" value="1"/>
</dbReference>
<keyword evidence="1" id="KW-0560">Oxidoreductase</keyword>
<dbReference type="Gene3D" id="2.30.110.10">
    <property type="entry name" value="Electron Transport, Fmn-binding Protein, Chain A"/>
    <property type="match status" value="1"/>
</dbReference>
<protein>
    <submittedName>
        <fullName evidence="3">Flavin reductase family protein</fullName>
    </submittedName>
</protein>
<name>A0ABS5KTR6_9ACTN</name>
<comment type="caution">
    <text evidence="3">The sequence shown here is derived from an EMBL/GenBank/DDBJ whole genome shotgun (WGS) entry which is preliminary data.</text>
</comment>
<evidence type="ECO:0000256" key="1">
    <source>
        <dbReference type="ARBA" id="ARBA00023002"/>
    </source>
</evidence>
<reference evidence="3 4" key="1">
    <citation type="submission" date="2020-02" db="EMBL/GenBank/DDBJ databases">
        <title>Acidophilic actinobacteria isolated from forest soil.</title>
        <authorList>
            <person name="Golinska P."/>
        </authorList>
    </citation>
    <scope>NUCLEOTIDE SEQUENCE [LARGE SCALE GENOMIC DNA]</scope>
    <source>
        <strain evidence="3 4">NL8</strain>
    </source>
</reference>
<dbReference type="PANTHER" id="PTHR30466:SF1">
    <property type="entry name" value="FMN REDUCTASE (NADH) RUTF"/>
    <property type="match status" value="1"/>
</dbReference>
<evidence type="ECO:0000313" key="3">
    <source>
        <dbReference type="EMBL" id="MBS2549390.1"/>
    </source>
</evidence>
<dbReference type="InterPro" id="IPR002563">
    <property type="entry name" value="Flavin_Rdtase-like_dom"/>
</dbReference>
<dbReference type="InterPro" id="IPR012349">
    <property type="entry name" value="Split_barrel_FMN-bd"/>
</dbReference>
<dbReference type="SMART" id="SM00903">
    <property type="entry name" value="Flavin_Reduct"/>
    <property type="match status" value="1"/>
</dbReference>